<proteinExistence type="predicted"/>
<evidence type="ECO:0000313" key="2">
    <source>
        <dbReference type="EMBL" id="VDM29546.1"/>
    </source>
</evidence>
<keyword evidence="1" id="KW-0472">Membrane</keyword>
<reference evidence="4" key="1">
    <citation type="submission" date="2016-06" db="UniProtKB">
        <authorList>
            <consortium name="WormBaseParasite"/>
        </authorList>
    </citation>
    <scope>IDENTIFICATION</scope>
</reference>
<dbReference type="Proteomes" id="UP000050794">
    <property type="component" value="Unassembled WGS sequence"/>
</dbReference>
<dbReference type="AlphaFoldDB" id="A0A183U5Q8"/>
<evidence type="ECO:0000256" key="1">
    <source>
        <dbReference type="SAM" id="Phobius"/>
    </source>
</evidence>
<evidence type="ECO:0000313" key="4">
    <source>
        <dbReference type="WBParaSite" id="TCNE_0000382801-mRNA-1"/>
    </source>
</evidence>
<keyword evidence="1" id="KW-0812">Transmembrane</keyword>
<keyword evidence="1" id="KW-1133">Transmembrane helix</keyword>
<organism evidence="3 4">
    <name type="scientific">Toxocara canis</name>
    <name type="common">Canine roundworm</name>
    <dbReference type="NCBI Taxonomy" id="6265"/>
    <lineage>
        <taxon>Eukaryota</taxon>
        <taxon>Metazoa</taxon>
        <taxon>Ecdysozoa</taxon>
        <taxon>Nematoda</taxon>
        <taxon>Chromadorea</taxon>
        <taxon>Rhabditida</taxon>
        <taxon>Spirurina</taxon>
        <taxon>Ascaridomorpha</taxon>
        <taxon>Ascaridoidea</taxon>
        <taxon>Toxocaridae</taxon>
        <taxon>Toxocara</taxon>
    </lineage>
</organism>
<dbReference type="EMBL" id="UYWY01005428">
    <property type="protein sequence ID" value="VDM29546.1"/>
    <property type="molecule type" value="Genomic_DNA"/>
</dbReference>
<sequence length="139" mass="15349">MGNPKWFDNTSQVDLDYTAAALGGARVLVDQTRTTRSISKKCILIFIVAVILISYCGLKEEEFLYDGLKLNDSELKAVEELNKNRQASVVESFADFQKQIRFKMIVLSHLAEKLAGISYDLLNNSGCGSAAVNGGCYRC</sequence>
<evidence type="ECO:0000313" key="3">
    <source>
        <dbReference type="Proteomes" id="UP000050794"/>
    </source>
</evidence>
<protein>
    <submittedName>
        <fullName evidence="2 4">Uncharacterized protein</fullName>
    </submittedName>
</protein>
<reference evidence="2 3" key="2">
    <citation type="submission" date="2018-11" db="EMBL/GenBank/DDBJ databases">
        <authorList>
            <consortium name="Pathogen Informatics"/>
        </authorList>
    </citation>
    <scope>NUCLEOTIDE SEQUENCE [LARGE SCALE GENOMIC DNA]</scope>
</reference>
<dbReference type="WBParaSite" id="TCNE_0000382801-mRNA-1">
    <property type="protein sequence ID" value="TCNE_0000382801-mRNA-1"/>
    <property type="gene ID" value="TCNE_0000382801"/>
</dbReference>
<feature type="transmembrane region" description="Helical" evidence="1">
    <location>
        <begin position="38"/>
        <end position="58"/>
    </location>
</feature>
<gene>
    <name evidence="2" type="ORF">TCNE_LOCUS3829</name>
</gene>
<keyword evidence="3" id="KW-1185">Reference proteome</keyword>
<name>A0A183U5Q8_TOXCA</name>
<accession>A0A183U5Q8</accession>